<feature type="transmembrane region" description="Helical" evidence="5">
    <location>
        <begin position="158"/>
        <end position="178"/>
    </location>
</feature>
<evidence type="ECO:0000256" key="3">
    <source>
        <dbReference type="ARBA" id="ARBA00023136"/>
    </source>
</evidence>
<dbReference type="SUPFAM" id="SSF103473">
    <property type="entry name" value="MFS general substrate transporter"/>
    <property type="match status" value="1"/>
</dbReference>
<dbReference type="InterPro" id="IPR020846">
    <property type="entry name" value="MFS_dom"/>
</dbReference>
<comment type="caution">
    <text evidence="7">The sequence shown here is derived from an EMBL/GenBank/DDBJ whole genome shotgun (WGS) entry which is preliminary data.</text>
</comment>
<feature type="compositionally biased region" description="Low complexity" evidence="4">
    <location>
        <begin position="1"/>
        <end position="20"/>
    </location>
</feature>
<feature type="transmembrane region" description="Helical" evidence="5">
    <location>
        <begin position="405"/>
        <end position="424"/>
    </location>
</feature>
<keyword evidence="3 5" id="KW-0472">Membrane</keyword>
<gene>
    <name evidence="7" type="ORF">H9850_03210</name>
</gene>
<dbReference type="GO" id="GO:0005886">
    <property type="term" value="C:plasma membrane"/>
    <property type="evidence" value="ECO:0007669"/>
    <property type="project" value="TreeGrafter"/>
</dbReference>
<feature type="region of interest" description="Disordered" evidence="4">
    <location>
        <begin position="1"/>
        <end position="23"/>
    </location>
</feature>
<dbReference type="PANTHER" id="PTHR43129:SF1">
    <property type="entry name" value="FOSMIDOMYCIN RESISTANCE PROTEIN"/>
    <property type="match status" value="1"/>
</dbReference>
<feature type="region of interest" description="Disordered" evidence="4">
    <location>
        <begin position="470"/>
        <end position="491"/>
    </location>
</feature>
<dbReference type="InterPro" id="IPR011701">
    <property type="entry name" value="MFS"/>
</dbReference>
<dbReference type="AlphaFoldDB" id="A0A9D1WCD1"/>
<evidence type="ECO:0000313" key="7">
    <source>
        <dbReference type="EMBL" id="HIX56463.1"/>
    </source>
</evidence>
<organism evidence="7 8">
    <name type="scientific">Candidatus Anaerobiospirillum pullistercoris</name>
    <dbReference type="NCBI Taxonomy" id="2838452"/>
    <lineage>
        <taxon>Bacteria</taxon>
        <taxon>Pseudomonadati</taxon>
        <taxon>Pseudomonadota</taxon>
        <taxon>Gammaproteobacteria</taxon>
        <taxon>Aeromonadales</taxon>
        <taxon>Succinivibrionaceae</taxon>
        <taxon>Anaerobiospirillum</taxon>
    </lineage>
</organism>
<dbReference type="CDD" id="cd17478">
    <property type="entry name" value="MFS_FsR"/>
    <property type="match status" value="1"/>
</dbReference>
<dbReference type="GO" id="GO:0022857">
    <property type="term" value="F:transmembrane transporter activity"/>
    <property type="evidence" value="ECO:0007669"/>
    <property type="project" value="InterPro"/>
</dbReference>
<dbReference type="Pfam" id="PF07690">
    <property type="entry name" value="MFS_1"/>
    <property type="match status" value="1"/>
</dbReference>
<dbReference type="Proteomes" id="UP000886829">
    <property type="component" value="Unassembled WGS sequence"/>
</dbReference>
<reference evidence="7" key="1">
    <citation type="journal article" date="2021" name="PeerJ">
        <title>Extensive microbial diversity within the chicken gut microbiome revealed by metagenomics and culture.</title>
        <authorList>
            <person name="Gilroy R."/>
            <person name="Ravi A."/>
            <person name="Getino M."/>
            <person name="Pursley I."/>
            <person name="Horton D.L."/>
            <person name="Alikhan N.F."/>
            <person name="Baker D."/>
            <person name="Gharbi K."/>
            <person name="Hall N."/>
            <person name="Watson M."/>
            <person name="Adriaenssens E.M."/>
            <person name="Foster-Nyarko E."/>
            <person name="Jarju S."/>
            <person name="Secka A."/>
            <person name="Antonio M."/>
            <person name="Oren A."/>
            <person name="Chaudhuri R.R."/>
            <person name="La Ragione R."/>
            <person name="Hildebrand F."/>
            <person name="Pallen M.J."/>
        </authorList>
    </citation>
    <scope>NUCLEOTIDE SEQUENCE</scope>
    <source>
        <strain evidence="7">USASDec5-558</strain>
    </source>
</reference>
<feature type="transmembrane region" description="Helical" evidence="5">
    <location>
        <begin position="340"/>
        <end position="361"/>
    </location>
</feature>
<dbReference type="InterPro" id="IPR036259">
    <property type="entry name" value="MFS_trans_sf"/>
</dbReference>
<evidence type="ECO:0000256" key="4">
    <source>
        <dbReference type="SAM" id="MobiDB-lite"/>
    </source>
</evidence>
<feature type="transmembrane region" description="Helical" evidence="5">
    <location>
        <begin position="373"/>
        <end position="393"/>
    </location>
</feature>
<sequence length="491" mass="51264">MSEITSSTNPTPTGAPAPTGQGKQPVRSWFNVGVMALAHFMSDYYTAFLPVLLPIIANQYGISYSESAAIYMVFSVAMNFVQPPIGLVADQRNLNYIMPLSVLTGGVFASIIMLSPNLVTLLLIVLLCGFCSSGFHPVSASILTRVLPLKSKGFATSVYIAGGNLGFALAPVIVAGFIEQFGQNLLAMMALPAIFTTILIYIRHLQVPSPELLARAAAAKAAKAAKKAGNAAFDTGSGEVSIGKLIRSKQFIVLNSAIAFRSWTYCSLVVFIPLLFSEKGYSSMEGATCLVVLLIGAVVGGLVGGALTDHFGPKKVTLGSFTIALFTGLIFMYYCDLSPLSMICLFLCGAGVYGSTPNAIVWAQRLMPNNAAFAASMMLGFTFGAGYVESVLTGFLGDFIGLQDALFYSILVTLAIAIVLIAIIKEPPKEDIEVHIEAAAAAVAADAANAANAAQADSAETVSAASAVEATGSVAPESSSSLPPEQAKSKN</sequence>
<protein>
    <submittedName>
        <fullName evidence="7">MFS transporter</fullName>
    </submittedName>
</protein>
<evidence type="ECO:0000256" key="1">
    <source>
        <dbReference type="ARBA" id="ARBA00022692"/>
    </source>
</evidence>
<dbReference type="Gene3D" id="1.20.1250.20">
    <property type="entry name" value="MFS general substrate transporter like domains"/>
    <property type="match status" value="2"/>
</dbReference>
<feature type="transmembrane region" description="Helical" evidence="5">
    <location>
        <begin position="68"/>
        <end position="89"/>
    </location>
</feature>
<feature type="domain" description="Major facilitator superfamily (MFS) profile" evidence="6">
    <location>
        <begin position="31"/>
        <end position="429"/>
    </location>
</feature>
<proteinExistence type="predicted"/>
<dbReference type="PANTHER" id="PTHR43129">
    <property type="entry name" value="FOSMIDOMYCIN RESISTANCE PROTEIN"/>
    <property type="match status" value="1"/>
</dbReference>
<evidence type="ECO:0000313" key="8">
    <source>
        <dbReference type="Proteomes" id="UP000886829"/>
    </source>
</evidence>
<evidence type="ECO:0000256" key="2">
    <source>
        <dbReference type="ARBA" id="ARBA00022989"/>
    </source>
</evidence>
<feature type="transmembrane region" description="Helical" evidence="5">
    <location>
        <begin position="282"/>
        <end position="304"/>
    </location>
</feature>
<feature type="transmembrane region" description="Helical" evidence="5">
    <location>
        <begin position="316"/>
        <end position="334"/>
    </location>
</feature>
<dbReference type="EMBL" id="DXEV01000063">
    <property type="protein sequence ID" value="HIX56463.1"/>
    <property type="molecule type" value="Genomic_DNA"/>
</dbReference>
<reference evidence="7" key="2">
    <citation type="submission" date="2021-04" db="EMBL/GenBank/DDBJ databases">
        <authorList>
            <person name="Gilroy R."/>
        </authorList>
    </citation>
    <scope>NUCLEOTIDE SEQUENCE</scope>
    <source>
        <strain evidence="7">USASDec5-558</strain>
    </source>
</reference>
<feature type="transmembrane region" description="Helical" evidence="5">
    <location>
        <begin position="96"/>
        <end position="115"/>
    </location>
</feature>
<evidence type="ECO:0000259" key="6">
    <source>
        <dbReference type="PROSITE" id="PS50850"/>
    </source>
</evidence>
<accession>A0A9D1WCD1</accession>
<feature type="transmembrane region" description="Helical" evidence="5">
    <location>
        <begin position="121"/>
        <end position="146"/>
    </location>
</feature>
<feature type="transmembrane region" description="Helical" evidence="5">
    <location>
        <begin position="251"/>
        <end position="276"/>
    </location>
</feature>
<keyword evidence="1 5" id="KW-0812">Transmembrane</keyword>
<name>A0A9D1WCD1_9GAMM</name>
<keyword evidence="2 5" id="KW-1133">Transmembrane helix</keyword>
<feature type="transmembrane region" description="Helical" evidence="5">
    <location>
        <begin position="184"/>
        <end position="202"/>
    </location>
</feature>
<evidence type="ECO:0000256" key="5">
    <source>
        <dbReference type="SAM" id="Phobius"/>
    </source>
</evidence>
<dbReference type="PROSITE" id="PS50850">
    <property type="entry name" value="MFS"/>
    <property type="match status" value="1"/>
</dbReference>